<proteinExistence type="predicted"/>
<reference evidence="1" key="1">
    <citation type="submission" date="2018-01" db="EMBL/GenBank/DDBJ databases">
        <authorList>
            <person name="Mao J.F."/>
        </authorList>
    </citation>
    <scope>NUCLEOTIDE SEQUENCE</scope>
    <source>
        <strain evidence="1">Huo1</strain>
        <tissue evidence="1">Leaf</tissue>
    </source>
</reference>
<name>A0A8X8XUI2_SALSN</name>
<dbReference type="PANTHER" id="PTHR35687:SF1">
    <property type="entry name" value="OS07G0516700 PROTEIN"/>
    <property type="match status" value="1"/>
</dbReference>
<keyword evidence="2" id="KW-1185">Reference proteome</keyword>
<evidence type="ECO:0000313" key="1">
    <source>
        <dbReference type="EMBL" id="KAG6419034.1"/>
    </source>
</evidence>
<gene>
    <name evidence="1" type="ORF">SASPL_121242</name>
</gene>
<sequence>MGVNRAYAYSKMESEDVDEVKHRRAQFLIYKSLQKAEGRRRPSWLRVKMFRLKIKIGKRLKKGFSSTSTLFFSAKADFYKQIAFLLKSLSCKHLLHAKQEPVAANLHPIF</sequence>
<dbReference type="Proteomes" id="UP000298416">
    <property type="component" value="Unassembled WGS sequence"/>
</dbReference>
<organism evidence="1">
    <name type="scientific">Salvia splendens</name>
    <name type="common">Scarlet sage</name>
    <dbReference type="NCBI Taxonomy" id="180675"/>
    <lineage>
        <taxon>Eukaryota</taxon>
        <taxon>Viridiplantae</taxon>
        <taxon>Streptophyta</taxon>
        <taxon>Embryophyta</taxon>
        <taxon>Tracheophyta</taxon>
        <taxon>Spermatophyta</taxon>
        <taxon>Magnoliopsida</taxon>
        <taxon>eudicotyledons</taxon>
        <taxon>Gunneridae</taxon>
        <taxon>Pentapetalae</taxon>
        <taxon>asterids</taxon>
        <taxon>lamiids</taxon>
        <taxon>Lamiales</taxon>
        <taxon>Lamiaceae</taxon>
        <taxon>Nepetoideae</taxon>
        <taxon>Mentheae</taxon>
        <taxon>Salviinae</taxon>
        <taxon>Salvia</taxon>
        <taxon>Salvia subgen. Calosphace</taxon>
        <taxon>core Calosphace</taxon>
    </lineage>
</organism>
<dbReference type="EMBL" id="PNBA02000007">
    <property type="protein sequence ID" value="KAG6419034.1"/>
    <property type="molecule type" value="Genomic_DNA"/>
</dbReference>
<reference evidence="1" key="2">
    <citation type="submission" date="2020-08" db="EMBL/GenBank/DDBJ databases">
        <title>Plant Genome Project.</title>
        <authorList>
            <person name="Zhang R.-G."/>
        </authorList>
    </citation>
    <scope>NUCLEOTIDE SEQUENCE</scope>
    <source>
        <strain evidence="1">Huo1</strain>
        <tissue evidence="1">Leaf</tissue>
    </source>
</reference>
<accession>A0A8X8XUI2</accession>
<dbReference type="AlphaFoldDB" id="A0A8X8XUI2"/>
<dbReference type="PANTHER" id="PTHR35687">
    <property type="entry name" value="OS07G0516700 PROTEIN"/>
    <property type="match status" value="1"/>
</dbReference>
<comment type="caution">
    <text evidence="1">The sequence shown here is derived from an EMBL/GenBank/DDBJ whole genome shotgun (WGS) entry which is preliminary data.</text>
</comment>
<protein>
    <submittedName>
        <fullName evidence="1">Uncharacterized protein</fullName>
    </submittedName>
</protein>
<evidence type="ECO:0000313" key="2">
    <source>
        <dbReference type="Proteomes" id="UP000298416"/>
    </source>
</evidence>